<dbReference type="InterPro" id="IPR036513">
    <property type="entry name" value="STAS_dom_sf"/>
</dbReference>
<evidence type="ECO:0000256" key="6">
    <source>
        <dbReference type="SAM" id="Phobius"/>
    </source>
</evidence>
<dbReference type="SUPFAM" id="SSF52091">
    <property type="entry name" value="SpoIIaa-like"/>
    <property type="match status" value="1"/>
</dbReference>
<feature type="transmembrane region" description="Helical" evidence="6">
    <location>
        <begin position="187"/>
        <end position="204"/>
    </location>
</feature>
<dbReference type="InterPro" id="IPR002645">
    <property type="entry name" value="STAS_dom"/>
</dbReference>
<feature type="transmembrane region" description="Helical" evidence="6">
    <location>
        <begin position="300"/>
        <end position="321"/>
    </location>
</feature>
<evidence type="ECO:0000256" key="5">
    <source>
        <dbReference type="SAM" id="MobiDB-lite"/>
    </source>
</evidence>
<keyword evidence="4 6" id="KW-0472">Membrane</keyword>
<feature type="transmembrane region" description="Helical" evidence="6">
    <location>
        <begin position="231"/>
        <end position="253"/>
    </location>
</feature>
<evidence type="ECO:0000313" key="9">
    <source>
        <dbReference type="Proteomes" id="UP001500945"/>
    </source>
</evidence>
<feature type="transmembrane region" description="Helical" evidence="6">
    <location>
        <begin position="260"/>
        <end position="280"/>
    </location>
</feature>
<feature type="transmembrane region" description="Helical" evidence="6">
    <location>
        <begin position="435"/>
        <end position="462"/>
    </location>
</feature>
<dbReference type="InterPro" id="IPR001902">
    <property type="entry name" value="SLC26A/SulP_fam"/>
</dbReference>
<feature type="transmembrane region" description="Helical" evidence="6">
    <location>
        <begin position="78"/>
        <end position="98"/>
    </location>
</feature>
<feature type="transmembrane region" description="Helical" evidence="6">
    <location>
        <begin position="132"/>
        <end position="149"/>
    </location>
</feature>
<sequence>MDGSRRERHLWTTLAEHLFDVGAMPGRHAVSLWSNRPVPSAEGHHRPLNVRRRPTVATTFPGIVALRHYERGWLRGDVLAGVTVAAYLIPQVMAYAQIAGLPPAAGLLAIVAPTLVYAVLGSSRQLSVGPESTTALMTATAVAAVGVGGPDEYVALAAALAVVTGGLCVLGWAFGVGFLADLFSKPVLVGYLTGVAVLMVVSQVDSLTGIDVDGESMPAQVWSAVTRLDEVHVPTLVLSGVLLVLLLLATRFFPRLPNPLFAALLGAAAVAALGLDRLGVATVGPLPDAVPELSLPDLSAGAVAAMIGPALGIAVVAYSDNVLTARAFAERSGERIDANQEFLALGVANVAGGLLSGFPVSSSGSRTAIGAAMGSRTQLYSLATLVTVLLSIVALAPVIAAFPQAALGALVVYAAIRLVDVPEIRRVARFRRSELVLLVAATLGVFALGALYGILLAVALSLGDLLRRVARPHDGILGYVSGMAGMHDVDDFPDAEQVPGLVVYRYDSPLFFANAEDFHHRALTAVEEAEHPVEWLLINTEANVEVDLTSLDALARLHREMEARGIVLALARVKQDLMDDLRAADLVDAIGADRIYPTLPTAVAAYLAWHEERAGRPHPFGPVPPPLAPPEPPPSGAAT</sequence>
<dbReference type="NCBIfam" id="TIGR00815">
    <property type="entry name" value="sulP"/>
    <property type="match status" value="1"/>
</dbReference>
<dbReference type="Gene3D" id="3.30.750.24">
    <property type="entry name" value="STAS domain"/>
    <property type="match status" value="1"/>
</dbReference>
<dbReference type="CDD" id="cd07042">
    <property type="entry name" value="STAS_SulP_like_sulfate_transporter"/>
    <property type="match status" value="1"/>
</dbReference>
<evidence type="ECO:0000259" key="7">
    <source>
        <dbReference type="PROSITE" id="PS50801"/>
    </source>
</evidence>
<dbReference type="Pfam" id="PF01740">
    <property type="entry name" value="STAS"/>
    <property type="match status" value="1"/>
</dbReference>
<proteinExistence type="predicted"/>
<evidence type="ECO:0000256" key="3">
    <source>
        <dbReference type="ARBA" id="ARBA00022989"/>
    </source>
</evidence>
<feature type="domain" description="STAS" evidence="7">
    <location>
        <begin position="491"/>
        <end position="606"/>
    </location>
</feature>
<evidence type="ECO:0000313" key="8">
    <source>
        <dbReference type="EMBL" id="GAA4403909.1"/>
    </source>
</evidence>
<dbReference type="Pfam" id="PF00916">
    <property type="entry name" value="Sulfate_transp"/>
    <property type="match status" value="1"/>
</dbReference>
<feature type="transmembrane region" description="Helical" evidence="6">
    <location>
        <begin position="104"/>
        <end position="120"/>
    </location>
</feature>
<dbReference type="PROSITE" id="PS50801">
    <property type="entry name" value="STAS"/>
    <property type="match status" value="1"/>
</dbReference>
<evidence type="ECO:0000256" key="2">
    <source>
        <dbReference type="ARBA" id="ARBA00022692"/>
    </source>
</evidence>
<organism evidence="8 9">
    <name type="scientific">Fodinibacter luteus</name>
    <dbReference type="NCBI Taxonomy" id="552064"/>
    <lineage>
        <taxon>Bacteria</taxon>
        <taxon>Bacillati</taxon>
        <taxon>Actinomycetota</taxon>
        <taxon>Actinomycetes</taxon>
        <taxon>Micrococcales</taxon>
        <taxon>Intrasporangiaceae</taxon>
        <taxon>Fodinibacter (ex Wang et al. 2009)</taxon>
    </lineage>
</organism>
<feature type="transmembrane region" description="Helical" evidence="6">
    <location>
        <begin position="382"/>
        <end position="415"/>
    </location>
</feature>
<accession>A0ABP8KBV0</accession>
<name>A0ABP8KBV0_9MICO</name>
<feature type="transmembrane region" description="Helical" evidence="6">
    <location>
        <begin position="342"/>
        <end position="362"/>
    </location>
</feature>
<protein>
    <submittedName>
        <fullName evidence="8">SulP family inorganic anion transporter</fullName>
    </submittedName>
</protein>
<dbReference type="Proteomes" id="UP001500945">
    <property type="component" value="Unassembled WGS sequence"/>
</dbReference>
<keyword evidence="9" id="KW-1185">Reference proteome</keyword>
<comment type="caution">
    <text evidence="8">The sequence shown here is derived from an EMBL/GenBank/DDBJ whole genome shotgun (WGS) entry which is preliminary data.</text>
</comment>
<feature type="region of interest" description="Disordered" evidence="5">
    <location>
        <begin position="617"/>
        <end position="639"/>
    </location>
</feature>
<dbReference type="InterPro" id="IPR011547">
    <property type="entry name" value="SLC26A/SulP_dom"/>
</dbReference>
<keyword evidence="2 6" id="KW-0812">Transmembrane</keyword>
<dbReference type="EMBL" id="BAABGM010000010">
    <property type="protein sequence ID" value="GAA4403909.1"/>
    <property type="molecule type" value="Genomic_DNA"/>
</dbReference>
<evidence type="ECO:0000256" key="4">
    <source>
        <dbReference type="ARBA" id="ARBA00023136"/>
    </source>
</evidence>
<comment type="subcellular location">
    <subcellularLocation>
        <location evidence="1">Membrane</location>
        <topology evidence="1">Multi-pass membrane protein</topology>
    </subcellularLocation>
</comment>
<gene>
    <name evidence="8" type="ORF">GCM10023168_15850</name>
</gene>
<feature type="transmembrane region" description="Helical" evidence="6">
    <location>
        <begin position="155"/>
        <end position="180"/>
    </location>
</feature>
<evidence type="ECO:0000256" key="1">
    <source>
        <dbReference type="ARBA" id="ARBA00004141"/>
    </source>
</evidence>
<feature type="compositionally biased region" description="Pro residues" evidence="5">
    <location>
        <begin position="619"/>
        <end position="639"/>
    </location>
</feature>
<reference evidence="9" key="1">
    <citation type="journal article" date="2019" name="Int. J. Syst. Evol. Microbiol.">
        <title>The Global Catalogue of Microorganisms (GCM) 10K type strain sequencing project: providing services to taxonomists for standard genome sequencing and annotation.</title>
        <authorList>
            <consortium name="The Broad Institute Genomics Platform"/>
            <consortium name="The Broad Institute Genome Sequencing Center for Infectious Disease"/>
            <person name="Wu L."/>
            <person name="Ma J."/>
        </authorList>
    </citation>
    <scope>NUCLEOTIDE SEQUENCE [LARGE SCALE GENOMIC DNA]</scope>
    <source>
        <strain evidence="9">JCM 17809</strain>
    </source>
</reference>
<keyword evidence="3 6" id="KW-1133">Transmembrane helix</keyword>
<dbReference type="PANTHER" id="PTHR11814">
    <property type="entry name" value="SULFATE TRANSPORTER"/>
    <property type="match status" value="1"/>
</dbReference>